<dbReference type="PRINTS" id="PR01467">
    <property type="entry name" value="ARGREPRESSOR"/>
</dbReference>
<dbReference type="Proteomes" id="UP000826921">
    <property type="component" value="Unassembled WGS sequence"/>
</dbReference>
<evidence type="ECO:0000313" key="15">
    <source>
        <dbReference type="Proteomes" id="UP000033658"/>
    </source>
</evidence>
<evidence type="ECO:0000313" key="14">
    <source>
        <dbReference type="Proteomes" id="UP000033375"/>
    </source>
</evidence>
<evidence type="ECO:0000256" key="1">
    <source>
        <dbReference type="ARBA" id="ARBA00004496"/>
    </source>
</evidence>
<dbReference type="Proteomes" id="UP000033375">
    <property type="component" value="Unassembled WGS sequence"/>
</dbReference>
<keyword evidence="4 7" id="KW-0805">Transcription regulation</keyword>
<evidence type="ECO:0000313" key="13">
    <source>
        <dbReference type="EMBL" id="MBZ2127074.1"/>
    </source>
</evidence>
<name>A0A0F2CHC2_STRGN</name>
<comment type="function">
    <text evidence="7">Regulates arginine biosynthesis genes.</text>
</comment>
<dbReference type="UniPathway" id="UPA00068"/>
<dbReference type="Gene3D" id="3.30.1360.40">
    <property type="match status" value="1"/>
</dbReference>
<dbReference type="InterPro" id="IPR036390">
    <property type="entry name" value="WH_DNA-bd_sf"/>
</dbReference>
<evidence type="ECO:0000313" key="10">
    <source>
        <dbReference type="EMBL" id="KJQ58242.1"/>
    </source>
</evidence>
<evidence type="ECO:0000313" key="16">
    <source>
        <dbReference type="Proteomes" id="UP000070096"/>
    </source>
</evidence>
<comment type="caution">
    <text evidence="10">The sequence shown here is derived from an EMBL/GenBank/DDBJ whole genome shotgun (WGS) entry which is preliminary data.</text>
</comment>
<dbReference type="SUPFAM" id="SSF46785">
    <property type="entry name" value="Winged helix' DNA-binding domain"/>
    <property type="match status" value="1"/>
</dbReference>
<reference evidence="13" key="3">
    <citation type="submission" date="2021-07" db="EMBL/GenBank/DDBJ databases">
        <title>Occurrence of streptococci in the human mouth that bind to a non-human glycan.</title>
        <authorList>
            <person name="Cross B."/>
            <person name="Thamadilok S."/>
            <person name="Bensing B."/>
            <person name="Sasmal A."/>
            <person name="Khedri Z."/>
            <person name="Deng L."/>
            <person name="Yu H."/>
            <person name="Mehta A."/>
            <person name="Aluvathingal J."/>
            <person name="Nadendla S."/>
            <person name="Vickerman M."/>
            <person name="Chen X."/>
            <person name="Dewhirst F."/>
            <person name="Gill A."/>
            <person name="Lettrichova I."/>
            <person name="Diaz S."/>
            <person name="Gill S."/>
            <person name="Tettelin H."/>
            <person name="Iverson T."/>
            <person name="Sullam P."/>
            <person name="Varki A."/>
            <person name="Ruhl S."/>
        </authorList>
    </citation>
    <scope>NUCLEOTIDE SEQUENCE</scope>
    <source>
        <strain evidence="13">SK9</strain>
    </source>
</reference>
<evidence type="ECO:0000256" key="3">
    <source>
        <dbReference type="ARBA" id="ARBA00022490"/>
    </source>
</evidence>
<keyword evidence="7" id="KW-0678">Repressor</keyword>
<evidence type="ECO:0000313" key="12">
    <source>
        <dbReference type="EMBL" id="KXT71863.1"/>
    </source>
</evidence>
<dbReference type="EMBL" id="JAHZQA010000002">
    <property type="protein sequence ID" value="MBZ2127074.1"/>
    <property type="molecule type" value="Genomic_DNA"/>
</dbReference>
<keyword evidence="3 7" id="KW-0963">Cytoplasm</keyword>
<organism evidence="10 15">
    <name type="scientific">Streptococcus gordonii</name>
    <dbReference type="NCBI Taxonomy" id="1302"/>
    <lineage>
        <taxon>Bacteria</taxon>
        <taxon>Bacillati</taxon>
        <taxon>Bacillota</taxon>
        <taxon>Bacilli</taxon>
        <taxon>Lactobacillales</taxon>
        <taxon>Streptococcaceae</taxon>
        <taxon>Streptococcus</taxon>
    </lineage>
</organism>
<dbReference type="HAMAP" id="MF_00173">
    <property type="entry name" value="Arg_repressor"/>
    <property type="match status" value="1"/>
</dbReference>
<dbReference type="GO" id="GO:0005737">
    <property type="term" value="C:cytoplasm"/>
    <property type="evidence" value="ECO:0007669"/>
    <property type="project" value="UniProtKB-SubCell"/>
</dbReference>
<evidence type="ECO:0000259" key="8">
    <source>
        <dbReference type="Pfam" id="PF01316"/>
    </source>
</evidence>
<comment type="pathway">
    <text evidence="7">Amino-acid biosynthesis; L-arginine biosynthesis [regulation].</text>
</comment>
<accession>A0A0F2CHC2</accession>
<feature type="domain" description="Arginine repressor DNA-binding" evidence="8">
    <location>
        <begin position="1"/>
        <end position="67"/>
    </location>
</feature>
<dbReference type="Pfam" id="PF01316">
    <property type="entry name" value="Arg_repressor"/>
    <property type="match status" value="1"/>
</dbReference>
<comment type="similarity">
    <text evidence="2 7">Belongs to the ArgR family.</text>
</comment>
<dbReference type="InterPro" id="IPR001669">
    <property type="entry name" value="Arg_repress"/>
</dbReference>
<dbReference type="GO" id="GO:0006526">
    <property type="term" value="P:L-arginine biosynthetic process"/>
    <property type="evidence" value="ECO:0007669"/>
    <property type="project" value="UniProtKB-UniPathway"/>
</dbReference>
<gene>
    <name evidence="10" type="primary">ahrC</name>
    <name evidence="7" type="synonym">argR</name>
    <name evidence="13" type="ORF">K1I74_03235</name>
    <name evidence="12" type="ORF">SGODD07_00964</name>
    <name evidence="10" type="ORF">TZ86_00081</name>
    <name evidence="11" type="ORF">TZ88_01042</name>
</gene>
<keyword evidence="6 7" id="KW-0804">Transcription</keyword>
<dbReference type="PATRIC" id="fig|1302.15.peg.71"/>
<dbReference type="InterPro" id="IPR036251">
    <property type="entry name" value="Arg_repress_C_sf"/>
</dbReference>
<dbReference type="PANTHER" id="PTHR34471:SF1">
    <property type="entry name" value="ARGININE REPRESSOR"/>
    <property type="match status" value="1"/>
</dbReference>
<reference evidence="12 16" key="2">
    <citation type="submission" date="2016-01" db="EMBL/GenBank/DDBJ databases">
        <title>Highly variable Streptococcus oralis are common among viridans streptococci isolated from primates.</title>
        <authorList>
            <person name="Denapaite D."/>
            <person name="Rieger M."/>
            <person name="Koendgen S."/>
            <person name="Brueckner R."/>
            <person name="Ochigava I."/>
            <person name="Kappeler P."/>
            <person name="Maetz-Rensing K."/>
            <person name="Leendertz F."/>
            <person name="Hakenbeck R."/>
        </authorList>
    </citation>
    <scope>NUCLEOTIDE SEQUENCE [LARGE SCALE GENOMIC DNA]</scope>
    <source>
        <strain evidence="12 16">DD07</strain>
    </source>
</reference>
<keyword evidence="5 7" id="KW-0238">DNA-binding</keyword>
<evidence type="ECO:0000313" key="11">
    <source>
        <dbReference type="EMBL" id="KJQ64807.1"/>
    </source>
</evidence>
<feature type="domain" description="Arginine repressor C-terminal" evidence="9">
    <location>
        <begin position="77"/>
        <end position="141"/>
    </location>
</feature>
<dbReference type="RefSeq" id="WP_012000168.1">
    <property type="nucleotide sequence ID" value="NZ_CABEIB010000003.1"/>
</dbReference>
<dbReference type="Gene3D" id="1.10.10.10">
    <property type="entry name" value="Winged helix-like DNA-binding domain superfamily/Winged helix DNA-binding domain"/>
    <property type="match status" value="1"/>
</dbReference>
<evidence type="ECO:0000256" key="2">
    <source>
        <dbReference type="ARBA" id="ARBA00008316"/>
    </source>
</evidence>
<dbReference type="InterPro" id="IPR020899">
    <property type="entry name" value="Arg_repress_C"/>
</dbReference>
<evidence type="ECO:0000256" key="7">
    <source>
        <dbReference type="HAMAP-Rule" id="MF_00173"/>
    </source>
</evidence>
<evidence type="ECO:0000259" key="9">
    <source>
        <dbReference type="Pfam" id="PF02863"/>
    </source>
</evidence>
<dbReference type="Pfam" id="PF02863">
    <property type="entry name" value="Arg_repressor_C"/>
    <property type="match status" value="1"/>
</dbReference>
<dbReference type="GO" id="GO:0003700">
    <property type="term" value="F:DNA-binding transcription factor activity"/>
    <property type="evidence" value="ECO:0007669"/>
    <property type="project" value="UniProtKB-UniRule"/>
</dbReference>
<comment type="subcellular location">
    <subcellularLocation>
        <location evidence="1 7">Cytoplasm</location>
    </subcellularLocation>
</comment>
<dbReference type="Proteomes" id="UP000070096">
    <property type="component" value="Unassembled WGS sequence"/>
</dbReference>
<dbReference type="InterPro" id="IPR020900">
    <property type="entry name" value="Arg_repress_DNA-bd"/>
</dbReference>
<proteinExistence type="inferred from homology"/>
<dbReference type="GO" id="GO:1900079">
    <property type="term" value="P:regulation of arginine biosynthetic process"/>
    <property type="evidence" value="ECO:0007669"/>
    <property type="project" value="UniProtKB-UniRule"/>
</dbReference>
<sequence length="143" mass="16248">MNKKERLEKIRRFVNDFEIGTQEEIVTYLRQSGIKATQATVSRDIKELGIVKTPLKNNTYIYEIPKSVSSSLKLAENTILEASSLGNMINLNLVPGSTAVIKRQITEAFSEKIFSIITDDDSILMILKDKEDISRILDVIENW</sequence>
<evidence type="ECO:0000256" key="4">
    <source>
        <dbReference type="ARBA" id="ARBA00023015"/>
    </source>
</evidence>
<dbReference type="EMBL" id="LQRC01000143">
    <property type="protein sequence ID" value="KXT71863.1"/>
    <property type="molecule type" value="Genomic_DNA"/>
</dbReference>
<dbReference type="InterPro" id="IPR036388">
    <property type="entry name" value="WH-like_DNA-bd_sf"/>
</dbReference>
<dbReference type="PANTHER" id="PTHR34471">
    <property type="entry name" value="ARGININE REPRESSOR"/>
    <property type="match status" value="1"/>
</dbReference>
<keyword evidence="7" id="KW-0055">Arginine biosynthesis</keyword>
<keyword evidence="7" id="KW-0028">Amino-acid biosynthesis</keyword>
<dbReference type="GO" id="GO:0034618">
    <property type="term" value="F:arginine binding"/>
    <property type="evidence" value="ECO:0007669"/>
    <property type="project" value="InterPro"/>
</dbReference>
<dbReference type="OMA" id="HEIETQH"/>
<dbReference type="Proteomes" id="UP000033658">
    <property type="component" value="Unassembled WGS sequence"/>
</dbReference>
<dbReference type="SUPFAM" id="SSF55252">
    <property type="entry name" value="C-terminal domain of arginine repressor"/>
    <property type="match status" value="1"/>
</dbReference>
<reference evidence="14 15" key="1">
    <citation type="submission" date="2015-02" db="EMBL/GenBank/DDBJ databases">
        <title>Evolution of amylase-binding proteins of oral streptococcal species.</title>
        <authorList>
            <person name="Haase E.M."/>
        </authorList>
    </citation>
    <scope>NUCLEOTIDE SEQUENCE [LARGE SCALE GENOMIC DNA]</scope>
    <source>
        <strain evidence="10 15">G9B</strain>
        <strain evidence="11">NCTC 10712</strain>
        <strain evidence="14">UB10712</strain>
    </source>
</reference>
<dbReference type="EMBL" id="JYGL01000001">
    <property type="protein sequence ID" value="KJQ58242.1"/>
    <property type="molecule type" value="Genomic_DNA"/>
</dbReference>
<dbReference type="GO" id="GO:0051259">
    <property type="term" value="P:protein complex oligomerization"/>
    <property type="evidence" value="ECO:0007669"/>
    <property type="project" value="InterPro"/>
</dbReference>
<dbReference type="GO" id="GO:0003677">
    <property type="term" value="F:DNA binding"/>
    <property type="evidence" value="ECO:0007669"/>
    <property type="project" value="UniProtKB-KW"/>
</dbReference>
<evidence type="ECO:0000256" key="6">
    <source>
        <dbReference type="ARBA" id="ARBA00023163"/>
    </source>
</evidence>
<protein>
    <recommendedName>
        <fullName evidence="7">Arginine repressor</fullName>
    </recommendedName>
</protein>
<dbReference type="AlphaFoldDB" id="A0A0F2CHC2"/>
<dbReference type="EMBL" id="JYGN01000003">
    <property type="protein sequence ID" value="KJQ64807.1"/>
    <property type="molecule type" value="Genomic_DNA"/>
</dbReference>
<evidence type="ECO:0000256" key="5">
    <source>
        <dbReference type="ARBA" id="ARBA00023125"/>
    </source>
</evidence>